<dbReference type="PANTHER" id="PTHR42847:SF4">
    <property type="entry name" value="ALKANESULFONATE MONOOXYGENASE-RELATED"/>
    <property type="match status" value="1"/>
</dbReference>
<keyword evidence="7" id="KW-1185">Reference proteome</keyword>
<dbReference type="Pfam" id="PF00296">
    <property type="entry name" value="Bac_luciferase"/>
    <property type="match status" value="1"/>
</dbReference>
<dbReference type="STRING" id="501010.NOSIN_16030"/>
<protein>
    <submittedName>
        <fullName evidence="6">LLM class F420-dependent oxidoreductase</fullName>
    </submittedName>
</protein>
<proteinExistence type="predicted"/>
<evidence type="ECO:0000256" key="3">
    <source>
        <dbReference type="ARBA" id="ARBA00023002"/>
    </source>
</evidence>
<dbReference type="GO" id="GO:0008726">
    <property type="term" value="F:alkanesulfonate monooxygenase activity"/>
    <property type="evidence" value="ECO:0007669"/>
    <property type="project" value="TreeGrafter"/>
</dbReference>
<accession>A0A1V3C3N1</accession>
<keyword evidence="1" id="KW-0285">Flavoprotein</keyword>
<dbReference type="AlphaFoldDB" id="A0A1V3C3N1"/>
<sequence>MSELTEPMTGTHLQVVLPDESPEMSPRTLVDLGVRAEELGVDAVWLPDHLLPPAPYGRTFGGVYEPLVALSHLAARTGRIRLGTSVLVAPLRDPFLLAKQVATLDALSEGRFVLGVGTGWSREEFSALGSDFTTRGARTDEALRLLRHLFEGEGAFEGRFHSYERGVFEPRPAGRVPVMVGGTSDRALRRAATWADAWQGVGLDTEGFVAARNRLRELTRRPVWAGTRIAWSGGEEEFDRAVGLFRELAAAGADSVAVWFGGAEGFGERMERFAAALR</sequence>
<evidence type="ECO:0000256" key="2">
    <source>
        <dbReference type="ARBA" id="ARBA00022643"/>
    </source>
</evidence>
<dbReference type="NCBIfam" id="TIGR03619">
    <property type="entry name" value="F420_Rv2161c"/>
    <property type="match status" value="1"/>
</dbReference>
<name>A0A1V3C3N1_9ACTN</name>
<evidence type="ECO:0000313" key="6">
    <source>
        <dbReference type="EMBL" id="OOC55126.1"/>
    </source>
</evidence>
<dbReference type="RefSeq" id="WP_077691550.1">
    <property type="nucleotide sequence ID" value="NZ_MCOK01000001.1"/>
</dbReference>
<dbReference type="EMBL" id="MCOK01000001">
    <property type="protein sequence ID" value="OOC55126.1"/>
    <property type="molecule type" value="Genomic_DNA"/>
</dbReference>
<organism evidence="6 7">
    <name type="scientific">Nocardiopsis sinuspersici</name>
    <dbReference type="NCBI Taxonomy" id="501010"/>
    <lineage>
        <taxon>Bacteria</taxon>
        <taxon>Bacillati</taxon>
        <taxon>Actinomycetota</taxon>
        <taxon>Actinomycetes</taxon>
        <taxon>Streptosporangiales</taxon>
        <taxon>Nocardiopsidaceae</taxon>
        <taxon>Nocardiopsis</taxon>
    </lineage>
</organism>
<feature type="domain" description="Luciferase-like" evidence="5">
    <location>
        <begin position="21"/>
        <end position="220"/>
    </location>
</feature>
<dbReference type="InterPro" id="IPR011251">
    <property type="entry name" value="Luciferase-like_dom"/>
</dbReference>
<evidence type="ECO:0000313" key="7">
    <source>
        <dbReference type="Proteomes" id="UP000189004"/>
    </source>
</evidence>
<evidence type="ECO:0000259" key="5">
    <source>
        <dbReference type="Pfam" id="PF00296"/>
    </source>
</evidence>
<dbReference type="InterPro" id="IPR050172">
    <property type="entry name" value="SsuD_RutA_monooxygenase"/>
</dbReference>
<dbReference type="Proteomes" id="UP000189004">
    <property type="component" value="Unassembled WGS sequence"/>
</dbReference>
<dbReference type="InterPro" id="IPR036661">
    <property type="entry name" value="Luciferase-like_sf"/>
</dbReference>
<dbReference type="OrthoDB" id="3206024at2"/>
<keyword evidence="2" id="KW-0288">FMN</keyword>
<gene>
    <name evidence="6" type="ORF">NOSIN_16030</name>
</gene>
<dbReference type="Gene3D" id="3.20.20.30">
    <property type="entry name" value="Luciferase-like domain"/>
    <property type="match status" value="1"/>
</dbReference>
<reference evidence="7" key="1">
    <citation type="submission" date="2016-08" db="EMBL/GenBank/DDBJ databases">
        <authorList>
            <person name="Tokovenko B."/>
            <person name="Kalinowski J."/>
        </authorList>
    </citation>
    <scope>NUCLEOTIDE SEQUENCE [LARGE SCALE GENOMIC DNA]</scope>
    <source>
        <strain evidence="7">UTMC102</strain>
    </source>
</reference>
<evidence type="ECO:0000256" key="4">
    <source>
        <dbReference type="ARBA" id="ARBA00023033"/>
    </source>
</evidence>
<dbReference type="GO" id="GO:0046306">
    <property type="term" value="P:alkanesulfonate catabolic process"/>
    <property type="evidence" value="ECO:0007669"/>
    <property type="project" value="TreeGrafter"/>
</dbReference>
<dbReference type="SUPFAM" id="SSF51679">
    <property type="entry name" value="Bacterial luciferase-like"/>
    <property type="match status" value="1"/>
</dbReference>
<keyword evidence="4" id="KW-0503">Monooxygenase</keyword>
<dbReference type="PANTHER" id="PTHR42847">
    <property type="entry name" value="ALKANESULFONATE MONOOXYGENASE"/>
    <property type="match status" value="1"/>
</dbReference>
<comment type="caution">
    <text evidence="6">The sequence shown here is derived from an EMBL/GenBank/DDBJ whole genome shotgun (WGS) entry which is preliminary data.</text>
</comment>
<evidence type="ECO:0000256" key="1">
    <source>
        <dbReference type="ARBA" id="ARBA00022630"/>
    </source>
</evidence>
<keyword evidence="3" id="KW-0560">Oxidoreductase</keyword>
<dbReference type="InterPro" id="IPR019921">
    <property type="entry name" value="Lucif-like_OxRdtase_Rv2161c"/>
</dbReference>